<reference evidence="1 2" key="1">
    <citation type="submission" date="2018-08" db="EMBL/GenBank/DDBJ databases">
        <title>A genome reference for cultivated species of the human gut microbiota.</title>
        <authorList>
            <person name="Zou Y."/>
            <person name="Xue W."/>
            <person name="Luo G."/>
        </authorList>
    </citation>
    <scope>NUCLEOTIDE SEQUENCE [LARGE SCALE GENOMIC DNA]</scope>
    <source>
        <strain evidence="1 2">AM25-1</strain>
    </source>
</reference>
<sequence length="180" mass="21896">MNNYQRLVDEYIRFEEETLEKDSREIYSMAGQINFYTNIMNYLEYGDIKVRDLEMIKSLKDLYYFYMESDDYIVGRFEDTQNLIEAYKEIGGKLMDRLTEEYLKFKSSILALNKEEIFERAFKIVFYNEIYRYFKNTGARIDKDMSIASLYNFYIKYENLNINSNEEIAEFITTYRKYVA</sequence>
<dbReference type="EMBL" id="QRHL01000044">
    <property type="protein sequence ID" value="RHF69691.1"/>
    <property type="molecule type" value="Genomic_DNA"/>
</dbReference>
<proteinExistence type="predicted"/>
<gene>
    <name evidence="1" type="ORF">DW663_12440</name>
</gene>
<accession>A0A414PME4</accession>
<name>A0A414PME4_FUSMR</name>
<dbReference type="Proteomes" id="UP000284676">
    <property type="component" value="Unassembled WGS sequence"/>
</dbReference>
<evidence type="ECO:0000313" key="2">
    <source>
        <dbReference type="Proteomes" id="UP000284676"/>
    </source>
</evidence>
<comment type="caution">
    <text evidence="1">The sequence shown here is derived from an EMBL/GenBank/DDBJ whole genome shotgun (WGS) entry which is preliminary data.</text>
</comment>
<protein>
    <submittedName>
        <fullName evidence="1">Uncharacterized protein</fullName>
    </submittedName>
</protein>
<dbReference type="RefSeq" id="WP_118234755.1">
    <property type="nucleotide sequence ID" value="NZ_QRHL01000044.1"/>
</dbReference>
<dbReference type="AlphaFoldDB" id="A0A414PME4"/>
<organism evidence="1 2">
    <name type="scientific">Fusobacterium mortiferum</name>
    <dbReference type="NCBI Taxonomy" id="850"/>
    <lineage>
        <taxon>Bacteria</taxon>
        <taxon>Fusobacteriati</taxon>
        <taxon>Fusobacteriota</taxon>
        <taxon>Fusobacteriia</taxon>
        <taxon>Fusobacteriales</taxon>
        <taxon>Fusobacteriaceae</taxon>
        <taxon>Fusobacterium</taxon>
    </lineage>
</organism>
<evidence type="ECO:0000313" key="1">
    <source>
        <dbReference type="EMBL" id="RHF69691.1"/>
    </source>
</evidence>